<reference evidence="1" key="2">
    <citation type="submission" date="2020-06" db="EMBL/GenBank/DDBJ databases">
        <title>Helianthus annuus Genome sequencing and assembly Release 2.</title>
        <authorList>
            <person name="Gouzy J."/>
            <person name="Langlade N."/>
            <person name="Munos S."/>
        </authorList>
    </citation>
    <scope>NUCLEOTIDE SEQUENCE</scope>
    <source>
        <tissue evidence="1">Leaves</tissue>
    </source>
</reference>
<reference evidence="1" key="1">
    <citation type="journal article" date="2017" name="Nature">
        <title>The sunflower genome provides insights into oil metabolism, flowering and Asterid evolution.</title>
        <authorList>
            <person name="Badouin H."/>
            <person name="Gouzy J."/>
            <person name="Grassa C.J."/>
            <person name="Murat F."/>
            <person name="Staton S.E."/>
            <person name="Cottret L."/>
            <person name="Lelandais-Briere C."/>
            <person name="Owens G.L."/>
            <person name="Carrere S."/>
            <person name="Mayjonade B."/>
            <person name="Legrand L."/>
            <person name="Gill N."/>
            <person name="Kane N.C."/>
            <person name="Bowers J.E."/>
            <person name="Hubner S."/>
            <person name="Bellec A."/>
            <person name="Berard A."/>
            <person name="Berges H."/>
            <person name="Blanchet N."/>
            <person name="Boniface M.C."/>
            <person name="Brunel D."/>
            <person name="Catrice O."/>
            <person name="Chaidir N."/>
            <person name="Claudel C."/>
            <person name="Donnadieu C."/>
            <person name="Faraut T."/>
            <person name="Fievet G."/>
            <person name="Helmstetter N."/>
            <person name="King M."/>
            <person name="Knapp S.J."/>
            <person name="Lai Z."/>
            <person name="Le Paslier M.C."/>
            <person name="Lippi Y."/>
            <person name="Lorenzon L."/>
            <person name="Mandel J.R."/>
            <person name="Marage G."/>
            <person name="Marchand G."/>
            <person name="Marquand E."/>
            <person name="Bret-Mestries E."/>
            <person name="Morien E."/>
            <person name="Nambeesan S."/>
            <person name="Nguyen T."/>
            <person name="Pegot-Espagnet P."/>
            <person name="Pouilly N."/>
            <person name="Raftis F."/>
            <person name="Sallet E."/>
            <person name="Schiex T."/>
            <person name="Thomas J."/>
            <person name="Vandecasteele C."/>
            <person name="Vares D."/>
            <person name="Vear F."/>
            <person name="Vautrin S."/>
            <person name="Crespi M."/>
            <person name="Mangin B."/>
            <person name="Burke J.M."/>
            <person name="Salse J."/>
            <person name="Munos S."/>
            <person name="Vincourt P."/>
            <person name="Rieseberg L.H."/>
            <person name="Langlade N.B."/>
        </authorList>
    </citation>
    <scope>NUCLEOTIDE SEQUENCE</scope>
    <source>
        <tissue evidence="1">Leaves</tissue>
    </source>
</reference>
<dbReference type="Proteomes" id="UP000215914">
    <property type="component" value="Unassembled WGS sequence"/>
</dbReference>
<gene>
    <name evidence="1" type="ORF">HanXRQr2_Chr03g0135531</name>
</gene>
<evidence type="ECO:0000313" key="1">
    <source>
        <dbReference type="EMBL" id="KAF5816550.1"/>
    </source>
</evidence>
<protein>
    <submittedName>
        <fullName evidence="1">Uncharacterized protein</fullName>
    </submittedName>
</protein>
<sequence length="58" mass="6483">MFGMVRYRYLKAKFGKLPVSYRTGTGTENTKNGYHFGTGNSAPVRGTKCSSLKINMMK</sequence>
<keyword evidence="2" id="KW-1185">Reference proteome</keyword>
<proteinExistence type="predicted"/>
<dbReference type="EMBL" id="MNCJ02000318">
    <property type="protein sequence ID" value="KAF5816550.1"/>
    <property type="molecule type" value="Genomic_DNA"/>
</dbReference>
<evidence type="ECO:0000313" key="2">
    <source>
        <dbReference type="Proteomes" id="UP000215914"/>
    </source>
</evidence>
<accession>A0A9K3JLE1</accession>
<dbReference type="Gramene" id="mRNA:HanXRQr2_Chr03g0135531">
    <property type="protein sequence ID" value="CDS:HanXRQr2_Chr03g0135531.1"/>
    <property type="gene ID" value="HanXRQr2_Chr03g0135531"/>
</dbReference>
<dbReference type="AlphaFoldDB" id="A0A9K3JLE1"/>
<organism evidence="1 2">
    <name type="scientific">Helianthus annuus</name>
    <name type="common">Common sunflower</name>
    <dbReference type="NCBI Taxonomy" id="4232"/>
    <lineage>
        <taxon>Eukaryota</taxon>
        <taxon>Viridiplantae</taxon>
        <taxon>Streptophyta</taxon>
        <taxon>Embryophyta</taxon>
        <taxon>Tracheophyta</taxon>
        <taxon>Spermatophyta</taxon>
        <taxon>Magnoliopsida</taxon>
        <taxon>eudicotyledons</taxon>
        <taxon>Gunneridae</taxon>
        <taxon>Pentapetalae</taxon>
        <taxon>asterids</taxon>
        <taxon>campanulids</taxon>
        <taxon>Asterales</taxon>
        <taxon>Asteraceae</taxon>
        <taxon>Asteroideae</taxon>
        <taxon>Heliantheae alliance</taxon>
        <taxon>Heliantheae</taxon>
        <taxon>Helianthus</taxon>
    </lineage>
</organism>
<comment type="caution">
    <text evidence="1">The sequence shown here is derived from an EMBL/GenBank/DDBJ whole genome shotgun (WGS) entry which is preliminary data.</text>
</comment>
<name>A0A9K3JLE1_HELAN</name>